<evidence type="ECO:0000313" key="7">
    <source>
        <dbReference type="EMBL" id="PZQ48945.1"/>
    </source>
</evidence>
<dbReference type="InterPro" id="IPR050330">
    <property type="entry name" value="Bact_OuterMem_StrucFunc"/>
</dbReference>
<feature type="chain" id="PRO_5016024815" description="OmpA-like domain-containing protein" evidence="5">
    <location>
        <begin position="23"/>
        <end position="201"/>
    </location>
</feature>
<feature type="signal peptide" evidence="5">
    <location>
        <begin position="1"/>
        <end position="22"/>
    </location>
</feature>
<dbReference type="InterPro" id="IPR006664">
    <property type="entry name" value="OMP_bac"/>
</dbReference>
<protein>
    <recommendedName>
        <fullName evidence="6">OmpA-like domain-containing protein</fullName>
    </recommendedName>
</protein>
<comment type="caution">
    <text evidence="7">The sequence shown here is derived from an EMBL/GenBank/DDBJ whole genome shotgun (WGS) entry which is preliminary data.</text>
</comment>
<dbReference type="PRINTS" id="PR01023">
    <property type="entry name" value="NAFLGMOTY"/>
</dbReference>
<dbReference type="Proteomes" id="UP000249185">
    <property type="component" value="Unassembled WGS sequence"/>
</dbReference>
<evidence type="ECO:0000256" key="1">
    <source>
        <dbReference type="ARBA" id="ARBA00004442"/>
    </source>
</evidence>
<dbReference type="SUPFAM" id="SSF103088">
    <property type="entry name" value="OmpA-like"/>
    <property type="match status" value="1"/>
</dbReference>
<feature type="domain" description="OmpA-like" evidence="6">
    <location>
        <begin position="83"/>
        <end position="200"/>
    </location>
</feature>
<evidence type="ECO:0000256" key="2">
    <source>
        <dbReference type="ARBA" id="ARBA00023136"/>
    </source>
</evidence>
<dbReference type="PANTHER" id="PTHR30329:SF21">
    <property type="entry name" value="LIPOPROTEIN YIAD-RELATED"/>
    <property type="match status" value="1"/>
</dbReference>
<evidence type="ECO:0000313" key="8">
    <source>
        <dbReference type="Proteomes" id="UP000249185"/>
    </source>
</evidence>
<dbReference type="PANTHER" id="PTHR30329">
    <property type="entry name" value="STATOR ELEMENT OF FLAGELLAR MOTOR COMPLEX"/>
    <property type="match status" value="1"/>
</dbReference>
<dbReference type="GO" id="GO:0009279">
    <property type="term" value="C:cell outer membrane"/>
    <property type="evidence" value="ECO:0007669"/>
    <property type="project" value="UniProtKB-SubCell"/>
</dbReference>
<dbReference type="PROSITE" id="PS51257">
    <property type="entry name" value="PROKAR_LIPOPROTEIN"/>
    <property type="match status" value="1"/>
</dbReference>
<organism evidence="7 8">
    <name type="scientific">Rhodovulum sulfidophilum</name>
    <name type="common">Rhodobacter sulfidophilus</name>
    <dbReference type="NCBI Taxonomy" id="35806"/>
    <lineage>
        <taxon>Bacteria</taxon>
        <taxon>Pseudomonadati</taxon>
        <taxon>Pseudomonadota</taxon>
        <taxon>Alphaproteobacteria</taxon>
        <taxon>Rhodobacterales</taxon>
        <taxon>Paracoccaceae</taxon>
        <taxon>Rhodovulum</taxon>
    </lineage>
</organism>
<sequence length="201" mass="20355">MKRAAILGLAALAGLAACTSSTGPNRVARGAAVGAATGGVTAGPVGAAVGGTFGALVGRELEAQQRELQQSICGHGATITNTGAMLVVVFPAGITFDSSSSDLTPQAAKDIAAVSASLANYPNSRVRVIGHTDNTGATAYNQRLSERRAQAVTNILIASGTAPSRIETFGFAYKQPVAPNDTPEGRALNRRVEIVIIPTGQ</sequence>
<keyword evidence="2 4" id="KW-0472">Membrane</keyword>
<dbReference type="Pfam" id="PF00691">
    <property type="entry name" value="OmpA"/>
    <property type="match status" value="1"/>
</dbReference>
<evidence type="ECO:0000256" key="4">
    <source>
        <dbReference type="PROSITE-ProRule" id="PRU00473"/>
    </source>
</evidence>
<keyword evidence="5" id="KW-0732">Signal</keyword>
<proteinExistence type="predicted"/>
<dbReference type="AlphaFoldDB" id="A0A2W5NDX2"/>
<dbReference type="InterPro" id="IPR036737">
    <property type="entry name" value="OmpA-like_sf"/>
</dbReference>
<evidence type="ECO:0000256" key="5">
    <source>
        <dbReference type="SAM" id="SignalP"/>
    </source>
</evidence>
<reference evidence="7 8" key="1">
    <citation type="submission" date="2017-08" db="EMBL/GenBank/DDBJ databases">
        <title>Infants hospitalized years apart are colonized by the same room-sourced microbial strains.</title>
        <authorList>
            <person name="Brooks B."/>
            <person name="Olm M.R."/>
            <person name="Firek B.A."/>
            <person name="Baker R."/>
            <person name="Thomas B.C."/>
            <person name="Morowitz M.J."/>
            <person name="Banfield J.F."/>
        </authorList>
    </citation>
    <scope>NUCLEOTIDE SEQUENCE [LARGE SCALE GENOMIC DNA]</scope>
    <source>
        <strain evidence="7">S2_005_002_R2_34</strain>
    </source>
</reference>
<gene>
    <name evidence="7" type="ORF">DI556_12380</name>
</gene>
<name>A0A2W5NDX2_RHOSU</name>
<accession>A0A2W5NDX2</accession>
<evidence type="ECO:0000259" key="6">
    <source>
        <dbReference type="PROSITE" id="PS51123"/>
    </source>
</evidence>
<dbReference type="PROSITE" id="PS51123">
    <property type="entry name" value="OMPA_2"/>
    <property type="match status" value="1"/>
</dbReference>
<dbReference type="Gene3D" id="3.30.1330.60">
    <property type="entry name" value="OmpA-like domain"/>
    <property type="match status" value="1"/>
</dbReference>
<evidence type="ECO:0000256" key="3">
    <source>
        <dbReference type="ARBA" id="ARBA00023237"/>
    </source>
</evidence>
<dbReference type="PRINTS" id="PR01021">
    <property type="entry name" value="OMPADOMAIN"/>
</dbReference>
<dbReference type="InterPro" id="IPR006665">
    <property type="entry name" value="OmpA-like"/>
</dbReference>
<keyword evidence="3" id="KW-0998">Cell outer membrane</keyword>
<dbReference type="CDD" id="cd07185">
    <property type="entry name" value="OmpA_C-like"/>
    <property type="match status" value="1"/>
</dbReference>
<dbReference type="EMBL" id="QFPW01000009">
    <property type="protein sequence ID" value="PZQ48945.1"/>
    <property type="molecule type" value="Genomic_DNA"/>
</dbReference>
<comment type="subcellular location">
    <subcellularLocation>
        <location evidence="1">Cell outer membrane</location>
    </subcellularLocation>
</comment>